<accession>A0A6L5HU23</accession>
<gene>
    <name evidence="1" type="ORF">GHO27_13830</name>
</gene>
<dbReference type="AlphaFoldDB" id="A0A6L5HU23"/>
<proteinExistence type="predicted"/>
<protein>
    <recommendedName>
        <fullName evidence="3">Sugar-binding protein</fullName>
    </recommendedName>
</protein>
<evidence type="ECO:0000313" key="1">
    <source>
        <dbReference type="EMBL" id="MQU06770.1"/>
    </source>
</evidence>
<comment type="caution">
    <text evidence="1">The sequence shown here is derived from an EMBL/GenBank/DDBJ whole genome shotgun (WGS) entry which is preliminary data.</text>
</comment>
<reference evidence="1 2" key="1">
    <citation type="submission" date="2019-10" db="EMBL/GenBank/DDBJ databases">
        <title>Evaluation of single-gene subtyping targets for Pseudomonas.</title>
        <authorList>
            <person name="Reichler S.J."/>
            <person name="Orsi R.H."/>
            <person name="Wiedmann M."/>
            <person name="Martin N.H."/>
            <person name="Murphy S.I."/>
        </authorList>
    </citation>
    <scope>NUCLEOTIDE SEQUENCE [LARGE SCALE GENOMIC DNA]</scope>
    <source>
        <strain evidence="1 2">FSL R10-1637</strain>
    </source>
</reference>
<dbReference type="InterPro" id="IPR006530">
    <property type="entry name" value="YD"/>
</dbReference>
<dbReference type="Proteomes" id="UP000478064">
    <property type="component" value="Unassembled WGS sequence"/>
</dbReference>
<dbReference type="Gene3D" id="2.180.10.10">
    <property type="entry name" value="RHS repeat-associated core"/>
    <property type="match status" value="1"/>
</dbReference>
<dbReference type="EMBL" id="WIVU01000026">
    <property type="protein sequence ID" value="MQU06770.1"/>
    <property type="molecule type" value="Genomic_DNA"/>
</dbReference>
<organism evidence="1 2">
    <name type="scientific">Pseudomonas helleri</name>
    <dbReference type="NCBI Taxonomy" id="1608996"/>
    <lineage>
        <taxon>Bacteria</taxon>
        <taxon>Pseudomonadati</taxon>
        <taxon>Pseudomonadota</taxon>
        <taxon>Gammaproteobacteria</taxon>
        <taxon>Pseudomonadales</taxon>
        <taxon>Pseudomonadaceae</taxon>
        <taxon>Pseudomonas</taxon>
    </lineage>
</organism>
<evidence type="ECO:0000313" key="2">
    <source>
        <dbReference type="Proteomes" id="UP000478064"/>
    </source>
</evidence>
<sequence length="149" mass="17024">MPGRLLSATPLKGEETFDFDPASNLLDPKAPRRPIHYPPPKLLDNLLRDYVGQHYTYDARGNLLERLDNGKKARFTWDLYDRLTRYEDDHLTADFAYDALGRRVAKYSKAHCPPSPGAGPAWIEQQQRTLNAQYDCGQNIYGWDGELGL</sequence>
<dbReference type="NCBIfam" id="TIGR01643">
    <property type="entry name" value="YD_repeat_2x"/>
    <property type="match status" value="1"/>
</dbReference>
<evidence type="ECO:0008006" key="3">
    <source>
        <dbReference type="Google" id="ProtNLM"/>
    </source>
</evidence>
<name>A0A6L5HU23_9PSED</name>